<dbReference type="GO" id="GO:0008270">
    <property type="term" value="F:zinc ion binding"/>
    <property type="evidence" value="ECO:0007669"/>
    <property type="project" value="UniProtKB-UniRule"/>
</dbReference>
<feature type="signal peptide" evidence="11">
    <location>
        <begin position="1"/>
        <end position="25"/>
    </location>
</feature>
<evidence type="ECO:0000313" key="12">
    <source>
        <dbReference type="EMBL" id="RED65184.1"/>
    </source>
</evidence>
<keyword evidence="11" id="KW-0732">Signal</keyword>
<keyword evidence="13" id="KW-1185">Reference proteome</keyword>
<evidence type="ECO:0000256" key="8">
    <source>
        <dbReference type="ARBA" id="ARBA00023316"/>
    </source>
</evidence>
<dbReference type="GO" id="GO:0160237">
    <property type="term" value="F:D-Ala-D-Ala dipeptidase activity"/>
    <property type="evidence" value="ECO:0007669"/>
    <property type="project" value="UniProtKB-EC"/>
</dbReference>
<reference evidence="12 13" key="1">
    <citation type="submission" date="2018-07" db="EMBL/GenBank/DDBJ databases">
        <title>Genomic Encyclopedia of Type Strains, Phase III (KMG-III): the genomes of soil and plant-associated and newly described type strains.</title>
        <authorList>
            <person name="Whitman W."/>
        </authorList>
    </citation>
    <scope>NUCLEOTIDE SEQUENCE [LARGE SCALE GENOMIC DNA]</scope>
    <source>
        <strain evidence="12 13">CECT 7287</strain>
    </source>
</reference>
<dbReference type="PROSITE" id="PS51257">
    <property type="entry name" value="PROKAR_LIPOPROTEIN"/>
    <property type="match status" value="1"/>
</dbReference>
<feature type="compositionally biased region" description="Polar residues" evidence="10">
    <location>
        <begin position="66"/>
        <end position="85"/>
    </location>
</feature>
<dbReference type="HAMAP" id="MF_01924">
    <property type="entry name" value="A_A_dipeptidase"/>
    <property type="match status" value="1"/>
</dbReference>
<comment type="cofactor">
    <cofactor evidence="9">
        <name>Zn(2+)</name>
        <dbReference type="ChEBI" id="CHEBI:29105"/>
    </cofactor>
    <text evidence="9">Binds 1 zinc ion per subunit.</text>
</comment>
<feature type="binding site" evidence="9">
    <location>
        <position position="311"/>
    </location>
    <ligand>
        <name>Zn(2+)</name>
        <dbReference type="ChEBI" id="CHEBI:29105"/>
        <note>catalytic</note>
    </ligand>
</feature>
<keyword evidence="7 9" id="KW-0482">Metalloprotease</keyword>
<dbReference type="CDD" id="cd14817">
    <property type="entry name" value="D-Ala-D-Ala_dipeptidase_VanX"/>
    <property type="match status" value="1"/>
</dbReference>
<evidence type="ECO:0000256" key="6">
    <source>
        <dbReference type="ARBA" id="ARBA00022997"/>
    </source>
</evidence>
<evidence type="ECO:0000256" key="7">
    <source>
        <dbReference type="ARBA" id="ARBA00023049"/>
    </source>
</evidence>
<evidence type="ECO:0000313" key="13">
    <source>
        <dbReference type="Proteomes" id="UP000256977"/>
    </source>
</evidence>
<comment type="catalytic activity">
    <reaction evidence="1 9">
        <text>D-alanyl-D-alanine + H2O = 2 D-alanine</text>
        <dbReference type="Rhea" id="RHEA:20661"/>
        <dbReference type="ChEBI" id="CHEBI:15377"/>
        <dbReference type="ChEBI" id="CHEBI:57416"/>
        <dbReference type="ChEBI" id="CHEBI:57822"/>
        <dbReference type="EC" id="3.4.13.22"/>
    </reaction>
</comment>
<feature type="compositionally biased region" description="Polar residues" evidence="10">
    <location>
        <begin position="34"/>
        <end position="50"/>
    </location>
</feature>
<feature type="binding site" evidence="9">
    <location>
        <position position="243"/>
    </location>
    <ligand>
        <name>Zn(2+)</name>
        <dbReference type="ChEBI" id="CHEBI:29105"/>
        <note>catalytic</note>
    </ligand>
</feature>
<evidence type="ECO:0000256" key="5">
    <source>
        <dbReference type="ARBA" id="ARBA00022833"/>
    </source>
</evidence>
<dbReference type="GO" id="GO:0006508">
    <property type="term" value="P:proteolysis"/>
    <property type="evidence" value="ECO:0007669"/>
    <property type="project" value="UniProtKB-KW"/>
</dbReference>
<evidence type="ECO:0000256" key="2">
    <source>
        <dbReference type="ARBA" id="ARBA00022670"/>
    </source>
</evidence>
<feature type="chain" id="PRO_5038378096" description="D-alanyl-D-alanine dipeptidase" evidence="11">
    <location>
        <begin position="26"/>
        <end position="329"/>
    </location>
</feature>
<sequence length="329" mass="35547">MKFRKRGKNLQMSALLLALALSACGNDAEGAGTDASTSPVSIPTASSNIPEAQGVEEGASIEETGESGSATDSGMDSGPESQQELGTEPDLGTQPSLETEQSLETEPSLESQQQPSPPPVSSPARGALPDGFVYLDEYIPDALFEIRYASDYNFVGAVVDGYKAPVAIATEEAAQALLGANEELKQSGYALLIYDAYRPTKAVAHFIRWAADVEDTAMKDVFYPDVDKSQVFKLGYVASKSGHSRGSTIDLTVADADTGVPLDMGGPYDFFGDISSHGTKKISAEQTANRELLKNAMVRHGFKPYNKEWWHYTLKDEPYPKKYFDFDVE</sequence>
<keyword evidence="4 9" id="KW-0378">Hydrolase</keyword>
<keyword evidence="8" id="KW-0961">Cell wall biogenesis/degradation</keyword>
<dbReference type="Gene3D" id="3.30.1380.10">
    <property type="match status" value="1"/>
</dbReference>
<protein>
    <recommendedName>
        <fullName evidence="9">D-alanyl-D-alanine dipeptidase</fullName>
        <shortName evidence="9">D-Ala-D-Ala dipeptidase</shortName>
        <ecNumber evidence="9">3.4.13.22</ecNumber>
    </recommendedName>
</protein>
<dbReference type="GO" id="GO:0071555">
    <property type="term" value="P:cell wall organization"/>
    <property type="evidence" value="ECO:0007669"/>
    <property type="project" value="UniProtKB-KW"/>
</dbReference>
<keyword evidence="3 9" id="KW-0479">Metal-binding</keyword>
<dbReference type="Pfam" id="PF01427">
    <property type="entry name" value="Peptidase_M15"/>
    <property type="match status" value="1"/>
</dbReference>
<dbReference type="PANTHER" id="PTHR43126">
    <property type="entry name" value="D-ALANYL-D-ALANINE DIPEPTIDASE"/>
    <property type="match status" value="1"/>
</dbReference>
<dbReference type="GO" id="GO:0008237">
    <property type="term" value="F:metallopeptidase activity"/>
    <property type="evidence" value="ECO:0007669"/>
    <property type="project" value="UniProtKB-KW"/>
</dbReference>
<evidence type="ECO:0000256" key="9">
    <source>
        <dbReference type="HAMAP-Rule" id="MF_01924"/>
    </source>
</evidence>
<comment type="similarity">
    <text evidence="9">Belongs to the peptidase M15D family.</text>
</comment>
<dbReference type="Proteomes" id="UP000256977">
    <property type="component" value="Unassembled WGS sequence"/>
</dbReference>
<feature type="compositionally biased region" description="Low complexity" evidence="10">
    <location>
        <begin position="95"/>
        <end position="114"/>
    </location>
</feature>
<evidence type="ECO:0000256" key="10">
    <source>
        <dbReference type="SAM" id="MobiDB-lite"/>
    </source>
</evidence>
<comment type="caution">
    <text evidence="12">The sequence shown here is derived from an EMBL/GenBank/DDBJ whole genome shotgun (WGS) entry which is preliminary data.</text>
</comment>
<dbReference type="EMBL" id="QRDZ01000021">
    <property type="protein sequence ID" value="RED65184.1"/>
    <property type="molecule type" value="Genomic_DNA"/>
</dbReference>
<dbReference type="PANTHER" id="PTHR43126:SF1">
    <property type="entry name" value="D-ALANYL-D-ALANINE DIPEPTIDASE"/>
    <property type="match status" value="1"/>
</dbReference>
<keyword evidence="6 9" id="KW-0224">Dipeptidase</keyword>
<proteinExistence type="inferred from homology"/>
<feature type="active site" description="Proton donor/acceptor" evidence="9">
    <location>
        <position position="308"/>
    </location>
</feature>
<gene>
    <name evidence="12" type="ORF">DFP98_12175</name>
</gene>
<dbReference type="RefSeq" id="WP_220377157.1">
    <property type="nucleotide sequence ID" value="NZ_QRDZ01000021.1"/>
</dbReference>
<dbReference type="EC" id="3.4.13.22" evidence="9"/>
<feature type="binding site" evidence="9">
    <location>
        <position position="250"/>
    </location>
    <ligand>
        <name>Zn(2+)</name>
        <dbReference type="ChEBI" id="CHEBI:29105"/>
        <note>catalytic</note>
    </ligand>
</feature>
<feature type="region of interest" description="Disordered" evidence="10">
    <location>
        <begin position="26"/>
        <end position="125"/>
    </location>
</feature>
<keyword evidence="2 9" id="KW-0645">Protease</keyword>
<evidence type="ECO:0000256" key="3">
    <source>
        <dbReference type="ARBA" id="ARBA00022723"/>
    </source>
</evidence>
<name>A0A3D9ITW6_9BACL</name>
<organism evidence="12 13">
    <name type="scientific">Cohnella phaseoli</name>
    <dbReference type="NCBI Taxonomy" id="456490"/>
    <lineage>
        <taxon>Bacteria</taxon>
        <taxon>Bacillati</taxon>
        <taxon>Bacillota</taxon>
        <taxon>Bacilli</taxon>
        <taxon>Bacillales</taxon>
        <taxon>Paenibacillaceae</taxon>
        <taxon>Cohnella</taxon>
    </lineage>
</organism>
<feature type="site" description="Transition state stabilizer" evidence="9">
    <location>
        <position position="198"/>
    </location>
</feature>
<comment type="function">
    <text evidence="9">Catalyzes hydrolysis of the D-alanyl-D-alanine dipeptide.</text>
</comment>
<dbReference type="AlphaFoldDB" id="A0A3D9ITW6"/>
<dbReference type="InterPro" id="IPR000755">
    <property type="entry name" value="A_A_dipeptidase"/>
</dbReference>
<keyword evidence="5 9" id="KW-0862">Zinc</keyword>
<evidence type="ECO:0000256" key="11">
    <source>
        <dbReference type="SAM" id="SignalP"/>
    </source>
</evidence>
<dbReference type="InterPro" id="IPR009045">
    <property type="entry name" value="Zn_M74/Hedgehog-like"/>
</dbReference>
<dbReference type="SUPFAM" id="SSF55166">
    <property type="entry name" value="Hedgehog/DD-peptidase"/>
    <property type="match status" value="1"/>
</dbReference>
<evidence type="ECO:0000256" key="4">
    <source>
        <dbReference type="ARBA" id="ARBA00022801"/>
    </source>
</evidence>
<accession>A0A3D9ITW6</accession>
<evidence type="ECO:0000256" key="1">
    <source>
        <dbReference type="ARBA" id="ARBA00001362"/>
    </source>
</evidence>